<sequence length="101" mass="11072">MDLSLQQPRGNHSHPSGFTTDLLKSRTRERGSGQSAEELSLQQLWFSEDGQTQGPLATTSTLPKGVPKLILTQEVPLVGTYTDYCSVLSLIKFCTYPSGRS</sequence>
<dbReference type="InParanoid" id="G3H9D7"/>
<name>G3H9D7_CRIGR</name>
<dbReference type="Proteomes" id="UP000001075">
    <property type="component" value="Unassembled WGS sequence"/>
</dbReference>
<dbReference type="AlphaFoldDB" id="G3H9D7"/>
<evidence type="ECO:0000256" key="1">
    <source>
        <dbReference type="SAM" id="MobiDB-lite"/>
    </source>
</evidence>
<proteinExistence type="predicted"/>
<reference evidence="3" key="1">
    <citation type="journal article" date="2011" name="Nat. Biotechnol.">
        <title>The genomic sequence of the Chinese hamster ovary (CHO)-K1 cell line.</title>
        <authorList>
            <person name="Xu X."/>
            <person name="Nagarajan H."/>
            <person name="Lewis N.E."/>
            <person name="Pan S."/>
            <person name="Cai Z."/>
            <person name="Liu X."/>
            <person name="Chen W."/>
            <person name="Xie M."/>
            <person name="Wang W."/>
            <person name="Hammond S."/>
            <person name="Andersen M.R."/>
            <person name="Neff N."/>
            <person name="Passarelli B."/>
            <person name="Koh W."/>
            <person name="Fan H.C."/>
            <person name="Wang J."/>
            <person name="Gui Y."/>
            <person name="Lee K.H."/>
            <person name="Betenbaugh M.J."/>
            <person name="Quake S.R."/>
            <person name="Famili I."/>
            <person name="Palsson B.O."/>
            <person name="Wang J."/>
        </authorList>
    </citation>
    <scope>NUCLEOTIDE SEQUENCE [LARGE SCALE GENOMIC DNA]</scope>
    <source>
        <strain evidence="3">CHO K1 cell line</strain>
    </source>
</reference>
<accession>G3H9D7</accession>
<organism evidence="2 3">
    <name type="scientific">Cricetulus griseus</name>
    <name type="common">Chinese hamster</name>
    <name type="synonym">Cricetulus barabensis griseus</name>
    <dbReference type="NCBI Taxonomy" id="10029"/>
    <lineage>
        <taxon>Eukaryota</taxon>
        <taxon>Metazoa</taxon>
        <taxon>Chordata</taxon>
        <taxon>Craniata</taxon>
        <taxon>Vertebrata</taxon>
        <taxon>Euteleostomi</taxon>
        <taxon>Mammalia</taxon>
        <taxon>Eutheria</taxon>
        <taxon>Euarchontoglires</taxon>
        <taxon>Glires</taxon>
        <taxon>Rodentia</taxon>
        <taxon>Myomorpha</taxon>
        <taxon>Muroidea</taxon>
        <taxon>Cricetidae</taxon>
        <taxon>Cricetinae</taxon>
        <taxon>Cricetulus</taxon>
    </lineage>
</organism>
<evidence type="ECO:0000313" key="2">
    <source>
        <dbReference type="EMBL" id="EGV94926.1"/>
    </source>
</evidence>
<evidence type="ECO:0000313" key="3">
    <source>
        <dbReference type="Proteomes" id="UP000001075"/>
    </source>
</evidence>
<protein>
    <submittedName>
        <fullName evidence="2">Uncharacterized protein</fullName>
    </submittedName>
</protein>
<feature type="region of interest" description="Disordered" evidence="1">
    <location>
        <begin position="1"/>
        <end position="38"/>
    </location>
</feature>
<dbReference type="EMBL" id="JH000227">
    <property type="protein sequence ID" value="EGV94926.1"/>
    <property type="molecule type" value="Genomic_DNA"/>
</dbReference>
<feature type="compositionally biased region" description="Polar residues" evidence="1">
    <location>
        <begin position="1"/>
        <end position="19"/>
    </location>
</feature>
<gene>
    <name evidence="2" type="ORF">I79_007005</name>
</gene>